<dbReference type="Proteomes" id="UP000024635">
    <property type="component" value="Unassembled WGS sequence"/>
</dbReference>
<protein>
    <submittedName>
        <fullName evidence="2">Uncharacterized protein</fullName>
    </submittedName>
</protein>
<evidence type="ECO:0000313" key="2">
    <source>
        <dbReference type="EMBL" id="EYC24621.1"/>
    </source>
</evidence>
<dbReference type="EMBL" id="JARK01001349">
    <property type="protein sequence ID" value="EYC24621.1"/>
    <property type="molecule type" value="Genomic_DNA"/>
</dbReference>
<dbReference type="AlphaFoldDB" id="A0A016VBJ6"/>
<proteinExistence type="predicted"/>
<sequence>MGSFESDLNYSKTHTILCLPSFLAVLQPKLVPGLICNSLSSEFLATKPMKTLTFLVLSFHALTASSTNFLALSLQAQMDTTLIIVCLVALFYAFSTVFFSKRLLY</sequence>
<reference evidence="3" key="1">
    <citation type="journal article" date="2015" name="Nat. Genet.">
        <title>The genome and transcriptome of the zoonotic hookworm Ancylostoma ceylanicum identify infection-specific gene families.</title>
        <authorList>
            <person name="Schwarz E.M."/>
            <person name="Hu Y."/>
            <person name="Antoshechkin I."/>
            <person name="Miller M.M."/>
            <person name="Sternberg P.W."/>
            <person name="Aroian R.V."/>
        </authorList>
    </citation>
    <scope>NUCLEOTIDE SEQUENCE</scope>
    <source>
        <strain evidence="3">HY135</strain>
    </source>
</reference>
<keyword evidence="1" id="KW-1133">Transmembrane helix</keyword>
<feature type="transmembrane region" description="Helical" evidence="1">
    <location>
        <begin position="52"/>
        <end position="74"/>
    </location>
</feature>
<organism evidence="2 3">
    <name type="scientific">Ancylostoma ceylanicum</name>
    <dbReference type="NCBI Taxonomy" id="53326"/>
    <lineage>
        <taxon>Eukaryota</taxon>
        <taxon>Metazoa</taxon>
        <taxon>Ecdysozoa</taxon>
        <taxon>Nematoda</taxon>
        <taxon>Chromadorea</taxon>
        <taxon>Rhabditida</taxon>
        <taxon>Rhabditina</taxon>
        <taxon>Rhabditomorpha</taxon>
        <taxon>Strongyloidea</taxon>
        <taxon>Ancylostomatidae</taxon>
        <taxon>Ancylostomatinae</taxon>
        <taxon>Ancylostoma</taxon>
    </lineage>
</organism>
<accession>A0A016VBJ6</accession>
<keyword evidence="1" id="KW-0812">Transmembrane</keyword>
<keyword evidence="3" id="KW-1185">Reference proteome</keyword>
<feature type="transmembrane region" description="Helical" evidence="1">
    <location>
        <begin position="80"/>
        <end position="99"/>
    </location>
</feature>
<comment type="caution">
    <text evidence="2">The sequence shown here is derived from an EMBL/GenBank/DDBJ whole genome shotgun (WGS) entry which is preliminary data.</text>
</comment>
<evidence type="ECO:0000313" key="3">
    <source>
        <dbReference type="Proteomes" id="UP000024635"/>
    </source>
</evidence>
<keyword evidence="1" id="KW-0472">Membrane</keyword>
<gene>
    <name evidence="2" type="primary">Acey_s0013.g2009</name>
    <name evidence="2" type="ORF">Y032_0013g2009</name>
</gene>
<evidence type="ECO:0000256" key="1">
    <source>
        <dbReference type="SAM" id="Phobius"/>
    </source>
</evidence>
<name>A0A016VBJ6_9BILA</name>